<feature type="region of interest" description="Disordered" evidence="1">
    <location>
        <begin position="80"/>
        <end position="108"/>
    </location>
</feature>
<dbReference type="EMBL" id="DS995702">
    <property type="protein sequence ID" value="EEQ28883.1"/>
    <property type="molecule type" value="Genomic_DNA"/>
</dbReference>
<evidence type="ECO:0000256" key="1">
    <source>
        <dbReference type="SAM" id="MobiDB-lite"/>
    </source>
</evidence>
<dbReference type="AlphaFoldDB" id="C5FHQ3"/>
<sequence length="108" mass="11831">MSMPALIPEAAAYAWDLGMSRPLGTLLDILNIAHSTSSSTNNEDITGRIASSPTARTLKKPSSCRFDRLHGGSWGLERRSTIVTQGFNRPSTSKKQKADQKRERAQSD</sequence>
<dbReference type="Proteomes" id="UP000002035">
    <property type="component" value="Unassembled WGS sequence"/>
</dbReference>
<evidence type="ECO:0000313" key="3">
    <source>
        <dbReference type="Proteomes" id="UP000002035"/>
    </source>
</evidence>
<evidence type="ECO:0000313" key="2">
    <source>
        <dbReference type="EMBL" id="EEQ28883.1"/>
    </source>
</evidence>
<dbReference type="HOGENOM" id="CLU_2196325_0_0_1"/>
<feature type="compositionally biased region" description="Polar residues" evidence="1">
    <location>
        <begin position="37"/>
        <end position="55"/>
    </location>
</feature>
<proteinExistence type="predicted"/>
<organism evidence="2 3">
    <name type="scientific">Arthroderma otae (strain ATCC MYA-4605 / CBS 113480)</name>
    <name type="common">Microsporum canis</name>
    <dbReference type="NCBI Taxonomy" id="554155"/>
    <lineage>
        <taxon>Eukaryota</taxon>
        <taxon>Fungi</taxon>
        <taxon>Dikarya</taxon>
        <taxon>Ascomycota</taxon>
        <taxon>Pezizomycotina</taxon>
        <taxon>Eurotiomycetes</taxon>
        <taxon>Eurotiomycetidae</taxon>
        <taxon>Onygenales</taxon>
        <taxon>Arthrodermataceae</taxon>
        <taxon>Microsporum</taxon>
    </lineage>
</organism>
<dbReference type="GeneID" id="9227747"/>
<feature type="region of interest" description="Disordered" evidence="1">
    <location>
        <begin position="37"/>
        <end position="63"/>
    </location>
</feature>
<name>C5FHQ3_ARTOC</name>
<dbReference type="VEuPathDB" id="FungiDB:MCYG_01702"/>
<dbReference type="RefSeq" id="XP_002848768.1">
    <property type="nucleotide sequence ID" value="XM_002848722.1"/>
</dbReference>
<reference evidence="3" key="1">
    <citation type="journal article" date="2012" name="MBio">
        <title>Comparative genome analysis of Trichophyton rubrum and related dermatophytes reveals candidate genes involved in infection.</title>
        <authorList>
            <person name="Martinez D.A."/>
            <person name="Oliver B.G."/>
            <person name="Graeser Y."/>
            <person name="Goldberg J.M."/>
            <person name="Li W."/>
            <person name="Martinez-Rossi N.M."/>
            <person name="Monod M."/>
            <person name="Shelest E."/>
            <person name="Barton R.C."/>
            <person name="Birch E."/>
            <person name="Brakhage A.A."/>
            <person name="Chen Z."/>
            <person name="Gurr S.J."/>
            <person name="Heiman D."/>
            <person name="Heitman J."/>
            <person name="Kosti I."/>
            <person name="Rossi A."/>
            <person name="Saif S."/>
            <person name="Samalova M."/>
            <person name="Saunders C.W."/>
            <person name="Shea T."/>
            <person name="Summerbell R.C."/>
            <person name="Xu J."/>
            <person name="Young S."/>
            <person name="Zeng Q."/>
            <person name="Birren B.W."/>
            <person name="Cuomo C.A."/>
            <person name="White T.C."/>
        </authorList>
    </citation>
    <scope>NUCLEOTIDE SEQUENCE [LARGE SCALE GENOMIC DNA]</scope>
    <source>
        <strain evidence="3">ATCC MYA-4605 / CBS 113480</strain>
    </source>
</reference>
<gene>
    <name evidence="2" type="ORF">MCYG_01702</name>
</gene>
<accession>C5FHQ3</accession>
<protein>
    <submittedName>
        <fullName evidence="2">Uncharacterized protein</fullName>
    </submittedName>
</protein>
<feature type="compositionally biased region" description="Basic and acidic residues" evidence="1">
    <location>
        <begin position="96"/>
        <end position="108"/>
    </location>
</feature>
<keyword evidence="3" id="KW-1185">Reference proteome</keyword>
<feature type="compositionally biased region" description="Polar residues" evidence="1">
    <location>
        <begin position="81"/>
        <end position="93"/>
    </location>
</feature>